<organism evidence="2 3">
    <name type="scientific">Podospora didyma</name>
    <dbReference type="NCBI Taxonomy" id="330526"/>
    <lineage>
        <taxon>Eukaryota</taxon>
        <taxon>Fungi</taxon>
        <taxon>Dikarya</taxon>
        <taxon>Ascomycota</taxon>
        <taxon>Pezizomycotina</taxon>
        <taxon>Sordariomycetes</taxon>
        <taxon>Sordariomycetidae</taxon>
        <taxon>Sordariales</taxon>
        <taxon>Podosporaceae</taxon>
        <taxon>Podospora</taxon>
    </lineage>
</organism>
<evidence type="ECO:0000313" key="2">
    <source>
        <dbReference type="EMBL" id="KAK3370005.1"/>
    </source>
</evidence>
<feature type="region of interest" description="Disordered" evidence="1">
    <location>
        <begin position="291"/>
        <end position="310"/>
    </location>
</feature>
<evidence type="ECO:0000313" key="3">
    <source>
        <dbReference type="Proteomes" id="UP001285441"/>
    </source>
</evidence>
<dbReference type="AlphaFoldDB" id="A0AAE0N4J8"/>
<feature type="compositionally biased region" description="Low complexity" evidence="1">
    <location>
        <begin position="33"/>
        <end position="46"/>
    </location>
</feature>
<reference evidence="2" key="1">
    <citation type="journal article" date="2023" name="Mol. Phylogenet. Evol.">
        <title>Genome-scale phylogeny and comparative genomics of the fungal order Sordariales.</title>
        <authorList>
            <person name="Hensen N."/>
            <person name="Bonometti L."/>
            <person name="Westerberg I."/>
            <person name="Brannstrom I.O."/>
            <person name="Guillou S."/>
            <person name="Cros-Aarteil S."/>
            <person name="Calhoun S."/>
            <person name="Haridas S."/>
            <person name="Kuo A."/>
            <person name="Mondo S."/>
            <person name="Pangilinan J."/>
            <person name="Riley R."/>
            <person name="LaButti K."/>
            <person name="Andreopoulos B."/>
            <person name="Lipzen A."/>
            <person name="Chen C."/>
            <person name="Yan M."/>
            <person name="Daum C."/>
            <person name="Ng V."/>
            <person name="Clum A."/>
            <person name="Steindorff A."/>
            <person name="Ohm R.A."/>
            <person name="Martin F."/>
            <person name="Silar P."/>
            <person name="Natvig D.O."/>
            <person name="Lalanne C."/>
            <person name="Gautier V."/>
            <person name="Ament-Velasquez S.L."/>
            <person name="Kruys A."/>
            <person name="Hutchinson M.I."/>
            <person name="Powell A.J."/>
            <person name="Barry K."/>
            <person name="Miller A.N."/>
            <person name="Grigoriev I.V."/>
            <person name="Debuchy R."/>
            <person name="Gladieux P."/>
            <person name="Hiltunen Thoren M."/>
            <person name="Johannesson H."/>
        </authorList>
    </citation>
    <scope>NUCLEOTIDE SEQUENCE</scope>
    <source>
        <strain evidence="2">CBS 232.78</strain>
    </source>
</reference>
<feature type="region of interest" description="Disordered" evidence="1">
    <location>
        <begin position="1"/>
        <end position="67"/>
    </location>
</feature>
<accession>A0AAE0N4J8</accession>
<name>A0AAE0N4J8_9PEZI</name>
<feature type="compositionally biased region" description="Low complexity" evidence="1">
    <location>
        <begin position="1"/>
        <end position="18"/>
    </location>
</feature>
<comment type="caution">
    <text evidence="2">The sequence shown here is derived from an EMBL/GenBank/DDBJ whole genome shotgun (WGS) entry which is preliminary data.</text>
</comment>
<dbReference type="EMBL" id="JAULSW010000009">
    <property type="protein sequence ID" value="KAK3370005.1"/>
    <property type="molecule type" value="Genomic_DNA"/>
</dbReference>
<dbReference type="Proteomes" id="UP001285441">
    <property type="component" value="Unassembled WGS sequence"/>
</dbReference>
<protein>
    <submittedName>
        <fullName evidence="2">Uncharacterized protein</fullName>
    </submittedName>
</protein>
<keyword evidence="3" id="KW-1185">Reference proteome</keyword>
<proteinExistence type="predicted"/>
<sequence>MDAFGASQQPPLSSQASRLSDRERNKLEKHRLQSTTSQTTGLSSLTKIPPSASETRHASLKRHISNVDSDPLHQVSKRIHTAASRDWDHRFQYRRVHALLLYWEDDDLNVAPEVASLASTFREIYHYYTKIWTIKSERPSLDLTSKLIQFLRDNDAEGNLVILYYGGHAVPNPQPGGAPLWRSRRENGTTMFPGAIQSMIEDSVSDFLLLYDCCYAFHPPSPATARPGRRNVIEVISAVGFDGIAAEPGEHSFTNHLDEVLALSFREGQTLTAVDLHMQLMTRLQAWTPSRQRQQTGFTRDDRGPLPQTPRRRCPLHYWLFGAPKSIALRPAKTLSFTETTSHLPHRHSSFRQPQAIMGTSSDLVARGTIQPSYAKPTARLSVSFSVIREELDVEAWAKWLRAAPPEARDLIEVTSLTNHTPFSTTKIRAVCPAHTPASRLPYDVRMPKRPAPISKNAARIPKSVRLAIQSPNDQPIQLEAQANPTRTCSFISRQFPEILQLPTCSRPITMERQSEKFFFSSETLVWNWRYLMLL</sequence>
<evidence type="ECO:0000256" key="1">
    <source>
        <dbReference type="SAM" id="MobiDB-lite"/>
    </source>
</evidence>
<gene>
    <name evidence="2" type="ORF">B0H63DRAFT_485916</name>
</gene>
<reference evidence="2" key="2">
    <citation type="submission" date="2023-06" db="EMBL/GenBank/DDBJ databases">
        <authorList>
            <consortium name="Lawrence Berkeley National Laboratory"/>
            <person name="Haridas S."/>
            <person name="Hensen N."/>
            <person name="Bonometti L."/>
            <person name="Westerberg I."/>
            <person name="Brannstrom I.O."/>
            <person name="Guillou S."/>
            <person name="Cros-Aarteil S."/>
            <person name="Calhoun S."/>
            <person name="Kuo A."/>
            <person name="Mondo S."/>
            <person name="Pangilinan J."/>
            <person name="Riley R."/>
            <person name="LaButti K."/>
            <person name="Andreopoulos B."/>
            <person name="Lipzen A."/>
            <person name="Chen C."/>
            <person name="Yanf M."/>
            <person name="Daum C."/>
            <person name="Ng V."/>
            <person name="Clum A."/>
            <person name="Steindorff A."/>
            <person name="Ohm R."/>
            <person name="Martin F."/>
            <person name="Silar P."/>
            <person name="Natvig D."/>
            <person name="Lalanne C."/>
            <person name="Gautier V."/>
            <person name="Ament-velasquez S.L."/>
            <person name="Kruys A."/>
            <person name="Hutchinson M.I."/>
            <person name="Powell A.J."/>
            <person name="Barry K."/>
            <person name="Miller A.N."/>
            <person name="Grigoriev I.V."/>
            <person name="Debuchy R."/>
            <person name="Gladieux P."/>
            <person name="Thoren M.H."/>
            <person name="Johannesson H."/>
        </authorList>
    </citation>
    <scope>NUCLEOTIDE SEQUENCE</scope>
    <source>
        <strain evidence="2">CBS 232.78</strain>
    </source>
</reference>